<dbReference type="RefSeq" id="WP_179197732.1">
    <property type="nucleotide sequence ID" value="NZ_MTSE01000009.1"/>
</dbReference>
<evidence type="ECO:0000313" key="2">
    <source>
        <dbReference type="Proteomes" id="UP000194873"/>
    </source>
</evidence>
<keyword evidence="2" id="KW-1185">Reference proteome</keyword>
<dbReference type="AlphaFoldDB" id="A0A243WAW2"/>
<evidence type="ECO:0000313" key="1">
    <source>
        <dbReference type="EMBL" id="OUJ72708.1"/>
    </source>
</evidence>
<gene>
    <name evidence="1" type="ORF">BXP70_17550</name>
</gene>
<proteinExistence type="predicted"/>
<sequence>MTDQIENFPGSLASKGLPTPVLNELERLVEETHVTEATVPEHIHTLSEKLMKFYEQEYNTPVDNVAEFTALVNSETWNYLYQMRDGDAAKNS</sequence>
<name>A0A243WAW2_9BACT</name>
<dbReference type="Proteomes" id="UP000194873">
    <property type="component" value="Unassembled WGS sequence"/>
</dbReference>
<organism evidence="1 2">
    <name type="scientific">Hymenobacter crusticola</name>
    <dbReference type="NCBI Taxonomy" id="1770526"/>
    <lineage>
        <taxon>Bacteria</taxon>
        <taxon>Pseudomonadati</taxon>
        <taxon>Bacteroidota</taxon>
        <taxon>Cytophagia</taxon>
        <taxon>Cytophagales</taxon>
        <taxon>Hymenobacteraceae</taxon>
        <taxon>Hymenobacter</taxon>
    </lineage>
</organism>
<reference evidence="1 2" key="1">
    <citation type="submission" date="2017-01" db="EMBL/GenBank/DDBJ databases">
        <title>A new Hymenobacter.</title>
        <authorList>
            <person name="Liang Y."/>
            <person name="Feng F."/>
        </authorList>
    </citation>
    <scope>NUCLEOTIDE SEQUENCE [LARGE SCALE GENOMIC DNA]</scope>
    <source>
        <strain evidence="1">MIMBbqt21</strain>
    </source>
</reference>
<protein>
    <submittedName>
        <fullName evidence="1">Uncharacterized protein</fullName>
    </submittedName>
</protein>
<dbReference type="EMBL" id="MTSE01000009">
    <property type="protein sequence ID" value="OUJ72708.1"/>
    <property type="molecule type" value="Genomic_DNA"/>
</dbReference>
<accession>A0A243WAW2</accession>
<comment type="caution">
    <text evidence="1">The sequence shown here is derived from an EMBL/GenBank/DDBJ whole genome shotgun (WGS) entry which is preliminary data.</text>
</comment>